<feature type="non-terminal residue" evidence="2">
    <location>
        <position position="63"/>
    </location>
</feature>
<feature type="non-terminal residue" evidence="2">
    <location>
        <position position="1"/>
    </location>
</feature>
<dbReference type="AlphaFoldDB" id="A0AAE0JNP6"/>
<name>A0AAE0JNP6_9PEZI</name>
<dbReference type="RefSeq" id="XP_062686051.1">
    <property type="nucleotide sequence ID" value="XM_062823762.1"/>
</dbReference>
<proteinExistence type="predicted"/>
<accession>A0AAE0JNP6</accession>
<organism evidence="2 3">
    <name type="scientific">Neurospora tetraspora</name>
    <dbReference type="NCBI Taxonomy" id="94610"/>
    <lineage>
        <taxon>Eukaryota</taxon>
        <taxon>Fungi</taxon>
        <taxon>Dikarya</taxon>
        <taxon>Ascomycota</taxon>
        <taxon>Pezizomycotina</taxon>
        <taxon>Sordariomycetes</taxon>
        <taxon>Sordariomycetidae</taxon>
        <taxon>Sordariales</taxon>
        <taxon>Sordariaceae</taxon>
        <taxon>Neurospora</taxon>
    </lineage>
</organism>
<dbReference type="Proteomes" id="UP001278500">
    <property type="component" value="Unassembled WGS sequence"/>
</dbReference>
<reference evidence="2" key="2">
    <citation type="submission" date="2023-06" db="EMBL/GenBank/DDBJ databases">
        <authorList>
            <consortium name="Lawrence Berkeley National Laboratory"/>
            <person name="Haridas S."/>
            <person name="Hensen N."/>
            <person name="Bonometti L."/>
            <person name="Westerberg I."/>
            <person name="Brannstrom I.O."/>
            <person name="Guillou S."/>
            <person name="Cros-Aarteil S."/>
            <person name="Calhoun S."/>
            <person name="Kuo A."/>
            <person name="Mondo S."/>
            <person name="Pangilinan J."/>
            <person name="Riley R."/>
            <person name="Labutti K."/>
            <person name="Andreopoulos B."/>
            <person name="Lipzen A."/>
            <person name="Chen C."/>
            <person name="Yanf M."/>
            <person name="Daum C."/>
            <person name="Ng V."/>
            <person name="Clum A."/>
            <person name="Steindorff A."/>
            <person name="Ohm R."/>
            <person name="Martin F."/>
            <person name="Silar P."/>
            <person name="Natvig D."/>
            <person name="Lalanne C."/>
            <person name="Gautier V."/>
            <person name="Ament-Velasquez S.L."/>
            <person name="Kruys A."/>
            <person name="Hutchinson M.I."/>
            <person name="Powell A.J."/>
            <person name="Barry K."/>
            <person name="Miller A.N."/>
            <person name="Grigoriev I.V."/>
            <person name="Debuchy R."/>
            <person name="Gladieux P."/>
            <person name="Thoren M.H."/>
            <person name="Johannesson H."/>
        </authorList>
    </citation>
    <scope>NUCLEOTIDE SEQUENCE</scope>
    <source>
        <strain evidence="2">CBS 560.94</strain>
    </source>
</reference>
<evidence type="ECO:0000256" key="1">
    <source>
        <dbReference type="SAM" id="MobiDB-lite"/>
    </source>
</evidence>
<comment type="caution">
    <text evidence="2">The sequence shown here is derived from an EMBL/GenBank/DDBJ whole genome shotgun (WGS) entry which is preliminary data.</text>
</comment>
<keyword evidence="3" id="KW-1185">Reference proteome</keyword>
<reference evidence="2" key="1">
    <citation type="journal article" date="2023" name="Mol. Phylogenet. Evol.">
        <title>Genome-scale phylogeny and comparative genomics of the fungal order Sordariales.</title>
        <authorList>
            <person name="Hensen N."/>
            <person name="Bonometti L."/>
            <person name="Westerberg I."/>
            <person name="Brannstrom I.O."/>
            <person name="Guillou S."/>
            <person name="Cros-Aarteil S."/>
            <person name="Calhoun S."/>
            <person name="Haridas S."/>
            <person name="Kuo A."/>
            <person name="Mondo S."/>
            <person name="Pangilinan J."/>
            <person name="Riley R."/>
            <person name="LaButti K."/>
            <person name="Andreopoulos B."/>
            <person name="Lipzen A."/>
            <person name="Chen C."/>
            <person name="Yan M."/>
            <person name="Daum C."/>
            <person name="Ng V."/>
            <person name="Clum A."/>
            <person name="Steindorff A."/>
            <person name="Ohm R.A."/>
            <person name="Martin F."/>
            <person name="Silar P."/>
            <person name="Natvig D.O."/>
            <person name="Lalanne C."/>
            <person name="Gautier V."/>
            <person name="Ament-Velasquez S.L."/>
            <person name="Kruys A."/>
            <person name="Hutchinson M.I."/>
            <person name="Powell A.J."/>
            <person name="Barry K."/>
            <person name="Miller A.N."/>
            <person name="Grigoriev I.V."/>
            <person name="Debuchy R."/>
            <person name="Gladieux P."/>
            <person name="Hiltunen Thoren M."/>
            <person name="Johannesson H."/>
        </authorList>
    </citation>
    <scope>NUCLEOTIDE SEQUENCE</scope>
    <source>
        <strain evidence="2">CBS 560.94</strain>
    </source>
</reference>
<feature type="compositionally biased region" description="Polar residues" evidence="1">
    <location>
        <begin position="53"/>
        <end position="63"/>
    </location>
</feature>
<gene>
    <name evidence="2" type="ORF">B0H65DRAFT_394803</name>
</gene>
<evidence type="ECO:0000313" key="2">
    <source>
        <dbReference type="EMBL" id="KAK3354673.1"/>
    </source>
</evidence>
<protein>
    <submittedName>
        <fullName evidence="2">Uncharacterized protein</fullName>
    </submittedName>
</protein>
<sequence>YLAGSFLPTALVFSPGLVPWTVEAIDGDGFPVFPGASPTALGESARDGLKDVPSTSSQRSPYC</sequence>
<dbReference type="EMBL" id="JAUEPP010000001">
    <property type="protein sequence ID" value="KAK3354673.1"/>
    <property type="molecule type" value="Genomic_DNA"/>
</dbReference>
<evidence type="ECO:0000313" key="3">
    <source>
        <dbReference type="Proteomes" id="UP001278500"/>
    </source>
</evidence>
<feature type="region of interest" description="Disordered" evidence="1">
    <location>
        <begin position="40"/>
        <end position="63"/>
    </location>
</feature>
<dbReference type="GeneID" id="87860916"/>